<gene>
    <name evidence="9" type="ORF">I9Y29_003518</name>
    <name evidence="10" type="ORF">KV121_004287</name>
</gene>
<organism evidence="9">
    <name type="scientific">Citrobacter freundii</name>
    <dbReference type="NCBI Taxonomy" id="546"/>
    <lineage>
        <taxon>Bacteria</taxon>
        <taxon>Pseudomonadati</taxon>
        <taxon>Pseudomonadota</taxon>
        <taxon>Gammaproteobacteria</taxon>
        <taxon>Enterobacterales</taxon>
        <taxon>Enterobacteriaceae</taxon>
        <taxon>Citrobacter</taxon>
        <taxon>Citrobacter freundii complex</taxon>
    </lineage>
</organism>
<dbReference type="SUPFAM" id="SSF53335">
    <property type="entry name" value="S-adenosyl-L-methionine-dependent methyltransferases"/>
    <property type="match status" value="1"/>
</dbReference>
<reference evidence="9" key="2">
    <citation type="submission" date="2020-09" db="EMBL/GenBank/DDBJ databases">
        <authorList>
            <consortium name="NCBI Pathogen Detection Project"/>
        </authorList>
    </citation>
    <scope>NUCLEOTIDE SEQUENCE</scope>
    <source>
        <strain evidence="10">91871</strain>
        <strain evidence="9">O50</strain>
    </source>
</reference>
<dbReference type="RefSeq" id="WP_000080851.1">
    <property type="nucleotide sequence ID" value="NZ_CP054280.1"/>
</dbReference>
<evidence type="ECO:0000259" key="8">
    <source>
        <dbReference type="Pfam" id="PF02384"/>
    </source>
</evidence>
<evidence type="ECO:0000256" key="6">
    <source>
        <dbReference type="ARBA" id="ARBA00022747"/>
    </source>
</evidence>
<dbReference type="InterPro" id="IPR003356">
    <property type="entry name" value="DNA_methylase_A-5"/>
</dbReference>
<evidence type="ECO:0000256" key="4">
    <source>
        <dbReference type="ARBA" id="ARBA00022679"/>
    </source>
</evidence>
<dbReference type="InterPro" id="IPR029063">
    <property type="entry name" value="SAM-dependent_MTases_sf"/>
</dbReference>
<dbReference type="Proteomes" id="UP000855471">
    <property type="component" value="Unassembled WGS sequence"/>
</dbReference>
<comment type="caution">
    <text evidence="9">The sequence shown here is derived from an EMBL/GenBank/DDBJ whole genome shotgun (WGS) entry which is preliminary data.</text>
</comment>
<evidence type="ECO:0000256" key="7">
    <source>
        <dbReference type="ARBA" id="ARBA00047942"/>
    </source>
</evidence>
<dbReference type="EMBL" id="DACSXJ010000023">
    <property type="protein sequence ID" value="HAT3899056.1"/>
    <property type="molecule type" value="Genomic_DNA"/>
</dbReference>
<dbReference type="EMBL" id="DAESCB010000019">
    <property type="protein sequence ID" value="HBH7044164.1"/>
    <property type="molecule type" value="Genomic_DNA"/>
</dbReference>
<dbReference type="Gene3D" id="3.40.50.150">
    <property type="entry name" value="Vaccinia Virus protein VP39"/>
    <property type="match status" value="1"/>
</dbReference>
<evidence type="ECO:0000313" key="9">
    <source>
        <dbReference type="EMBL" id="HAT3899056.1"/>
    </source>
</evidence>
<dbReference type="GO" id="GO:0003677">
    <property type="term" value="F:DNA binding"/>
    <property type="evidence" value="ECO:0007669"/>
    <property type="project" value="InterPro"/>
</dbReference>
<evidence type="ECO:0000256" key="5">
    <source>
        <dbReference type="ARBA" id="ARBA00022691"/>
    </source>
</evidence>
<evidence type="ECO:0000256" key="3">
    <source>
        <dbReference type="ARBA" id="ARBA00022603"/>
    </source>
</evidence>
<dbReference type="InterPro" id="IPR051537">
    <property type="entry name" value="DNA_Adenine_Mtase"/>
</dbReference>
<accession>A0A0D7LE43</accession>
<keyword evidence="3 9" id="KW-0489">Methyltransferase</keyword>
<dbReference type="EC" id="2.1.1.72" evidence="2"/>
<name>A0A0D7LE43_CITFR</name>
<dbReference type="GO" id="GO:0032259">
    <property type="term" value="P:methylation"/>
    <property type="evidence" value="ECO:0007669"/>
    <property type="project" value="UniProtKB-KW"/>
</dbReference>
<dbReference type="GeneID" id="69484191"/>
<comment type="catalytic activity">
    <reaction evidence="7">
        <text>a 2'-deoxyadenosine in DNA + S-adenosyl-L-methionine = an N(6)-methyl-2'-deoxyadenosine in DNA + S-adenosyl-L-homocysteine + H(+)</text>
        <dbReference type="Rhea" id="RHEA:15197"/>
        <dbReference type="Rhea" id="RHEA-COMP:12418"/>
        <dbReference type="Rhea" id="RHEA-COMP:12419"/>
        <dbReference type="ChEBI" id="CHEBI:15378"/>
        <dbReference type="ChEBI" id="CHEBI:57856"/>
        <dbReference type="ChEBI" id="CHEBI:59789"/>
        <dbReference type="ChEBI" id="CHEBI:90615"/>
        <dbReference type="ChEBI" id="CHEBI:90616"/>
        <dbReference type="EC" id="2.1.1.72"/>
    </reaction>
</comment>
<dbReference type="PANTHER" id="PTHR42933">
    <property type="entry name" value="SLR6095 PROTEIN"/>
    <property type="match status" value="1"/>
</dbReference>
<proteinExistence type="inferred from homology"/>
<keyword evidence="4 9" id="KW-0808">Transferase</keyword>
<evidence type="ECO:0000256" key="1">
    <source>
        <dbReference type="ARBA" id="ARBA00006594"/>
    </source>
</evidence>
<keyword evidence="6" id="KW-0680">Restriction system</keyword>
<dbReference type="GO" id="GO:0009007">
    <property type="term" value="F:site-specific DNA-methyltransferase (adenine-specific) activity"/>
    <property type="evidence" value="ECO:0007669"/>
    <property type="project" value="UniProtKB-EC"/>
</dbReference>
<dbReference type="AlphaFoldDB" id="A0A0D7LE43"/>
<keyword evidence="5" id="KW-0949">S-adenosyl-L-methionine</keyword>
<sequence>MSQLSFVDVFDMARESAGGCCVTQDAEAGNGYFPSVHRLMSAQYSRSRFISVFRSTGCHLRRWEVFSDFLALAASELDMARIRTPESMAHCQKICDRYTTADIENMNEMFSLMVCALEAKFHDFLGAIFMELELGDNFRGQYFTPYSVQCLMARLLMPGIQDTIRREGIVTVSDPASGAAGMLIAYAECLLEADINPSWHMFGSCIDIDPVAADMAFIQLSLLGIAAEVVTGNTLTMQFNRVRYTPVYYFNDFEKRLSDLNRHRVMLAFMRGLSDAT</sequence>
<dbReference type="OrthoDB" id="9784823at2"/>
<dbReference type="GO" id="GO:0009307">
    <property type="term" value="P:DNA restriction-modification system"/>
    <property type="evidence" value="ECO:0007669"/>
    <property type="project" value="UniProtKB-KW"/>
</dbReference>
<comment type="similarity">
    <text evidence="1">Belongs to the N(4)/N(6)-methyltransferase family.</text>
</comment>
<dbReference type="GO" id="GO:0008170">
    <property type="term" value="F:N-methyltransferase activity"/>
    <property type="evidence" value="ECO:0007669"/>
    <property type="project" value="InterPro"/>
</dbReference>
<protein>
    <recommendedName>
        <fullName evidence="2">site-specific DNA-methyltransferase (adenine-specific)</fullName>
        <ecNumber evidence="2">2.1.1.72</ecNumber>
    </recommendedName>
</protein>
<reference evidence="9" key="1">
    <citation type="journal article" date="2018" name="Genome Biol.">
        <title>SKESA: strategic k-mer extension for scrupulous assemblies.</title>
        <authorList>
            <person name="Souvorov A."/>
            <person name="Agarwala R."/>
            <person name="Lipman D.J."/>
        </authorList>
    </citation>
    <scope>NUCLEOTIDE SEQUENCE</scope>
    <source>
        <strain evidence="10">91871</strain>
        <strain evidence="9">O50</strain>
    </source>
</reference>
<evidence type="ECO:0000313" key="10">
    <source>
        <dbReference type="EMBL" id="HBH7044164.1"/>
    </source>
</evidence>
<feature type="domain" description="DNA methylase adenine-specific" evidence="8">
    <location>
        <begin position="139"/>
        <end position="237"/>
    </location>
</feature>
<dbReference type="PANTHER" id="PTHR42933:SF1">
    <property type="entry name" value="SITE-SPECIFIC DNA-METHYLTRANSFERASE (ADENINE-SPECIFIC)"/>
    <property type="match status" value="1"/>
</dbReference>
<evidence type="ECO:0000256" key="2">
    <source>
        <dbReference type="ARBA" id="ARBA00011900"/>
    </source>
</evidence>
<dbReference type="Pfam" id="PF02384">
    <property type="entry name" value="N6_Mtase"/>
    <property type="match status" value="1"/>
</dbReference>
<dbReference type="Proteomes" id="UP000885148">
    <property type="component" value="Unassembled WGS sequence"/>
</dbReference>